<evidence type="ECO:0000313" key="3">
    <source>
        <dbReference type="Proteomes" id="UP000298588"/>
    </source>
</evidence>
<dbReference type="Proteomes" id="UP000298588">
    <property type="component" value="Chromosome"/>
</dbReference>
<dbReference type="KEGG" id="paqt:E8L99_17100"/>
<dbReference type="GO" id="GO:0016616">
    <property type="term" value="F:oxidoreductase activity, acting on the CH-OH group of donors, NAD or NADP as acceptor"/>
    <property type="evidence" value="ECO:0007669"/>
    <property type="project" value="TreeGrafter"/>
</dbReference>
<dbReference type="PANTHER" id="PTHR42760">
    <property type="entry name" value="SHORT-CHAIN DEHYDROGENASES/REDUCTASES FAMILY MEMBER"/>
    <property type="match status" value="1"/>
</dbReference>
<organism evidence="2 3">
    <name type="scientific">Phreatobacter aquaticus</name>
    <dbReference type="NCBI Taxonomy" id="2570229"/>
    <lineage>
        <taxon>Bacteria</taxon>
        <taxon>Pseudomonadati</taxon>
        <taxon>Pseudomonadota</taxon>
        <taxon>Alphaproteobacteria</taxon>
        <taxon>Hyphomicrobiales</taxon>
        <taxon>Phreatobacteraceae</taxon>
        <taxon>Phreatobacter</taxon>
    </lineage>
</organism>
<accession>A0A4D7QLA6</accession>
<proteinExistence type="inferred from homology"/>
<gene>
    <name evidence="2" type="ORF">E8L99_17100</name>
</gene>
<dbReference type="EMBL" id="CP039865">
    <property type="protein sequence ID" value="QCK87351.1"/>
    <property type="molecule type" value="Genomic_DNA"/>
</dbReference>
<evidence type="ECO:0000313" key="2">
    <source>
        <dbReference type="EMBL" id="QCK87351.1"/>
    </source>
</evidence>
<evidence type="ECO:0000256" key="1">
    <source>
        <dbReference type="ARBA" id="ARBA00006484"/>
    </source>
</evidence>
<dbReference type="InterPro" id="IPR036291">
    <property type="entry name" value="NAD(P)-bd_dom_sf"/>
</dbReference>
<protein>
    <submittedName>
        <fullName evidence="2">SDR family oxidoreductase</fullName>
    </submittedName>
</protein>
<dbReference type="SUPFAM" id="SSF51735">
    <property type="entry name" value="NAD(P)-binding Rossmann-fold domains"/>
    <property type="match status" value="1"/>
</dbReference>
<dbReference type="Gene3D" id="3.40.50.720">
    <property type="entry name" value="NAD(P)-binding Rossmann-like Domain"/>
    <property type="match status" value="1"/>
</dbReference>
<dbReference type="Pfam" id="PF13561">
    <property type="entry name" value="adh_short_C2"/>
    <property type="match status" value="1"/>
</dbReference>
<dbReference type="OrthoDB" id="9804774at2"/>
<dbReference type="FunFam" id="3.40.50.720:FF:000084">
    <property type="entry name" value="Short-chain dehydrogenase reductase"/>
    <property type="match status" value="1"/>
</dbReference>
<keyword evidence="3" id="KW-1185">Reference proteome</keyword>
<dbReference type="InterPro" id="IPR002347">
    <property type="entry name" value="SDR_fam"/>
</dbReference>
<reference evidence="2 3" key="1">
    <citation type="submission" date="2019-04" db="EMBL/GenBank/DDBJ databases">
        <title>Phreatobacter aquaticus sp. nov.</title>
        <authorList>
            <person name="Choi A."/>
            <person name="Baek K."/>
        </authorList>
    </citation>
    <scope>NUCLEOTIDE SEQUENCE [LARGE SCALE GENOMIC DNA]</scope>
    <source>
        <strain evidence="2 3">NMCR1094</strain>
    </source>
</reference>
<dbReference type="PRINTS" id="PR00080">
    <property type="entry name" value="SDRFAMILY"/>
</dbReference>
<sequence>MQINLTGRVALVTGAAQGIGQAIALGLRAAGATVIVADLDADRLGAFAKAQGFNARVIDVSDRAAAHTAVDDVVAAHGRIDILVNAAGGVRGQVGRPIAAVSEDEWRVLFEANVDGVFWLAQAVSAPMAKAGHGRIVNIASGAGLRPSLTGIQAYTAAKHALVGLTKQLSQDLGPSGITCNAVAPGFVRSNPATERQWNAYGLDGQKRLVESIHVRRLGTADDIAHAVLFLASDQAGWISGQILSVDGGRS</sequence>
<dbReference type="AlphaFoldDB" id="A0A4D7QLA6"/>
<dbReference type="RefSeq" id="WP_137100680.1">
    <property type="nucleotide sequence ID" value="NZ_CP039865.1"/>
</dbReference>
<dbReference type="PRINTS" id="PR00081">
    <property type="entry name" value="GDHRDH"/>
</dbReference>
<name>A0A4D7QLA6_9HYPH</name>
<comment type="similarity">
    <text evidence="1">Belongs to the short-chain dehydrogenases/reductases (SDR) family.</text>
</comment>